<evidence type="ECO:0000256" key="4">
    <source>
        <dbReference type="ARBA" id="ARBA00023136"/>
    </source>
</evidence>
<evidence type="ECO:0000313" key="7">
    <source>
        <dbReference type="Proteomes" id="UP001160390"/>
    </source>
</evidence>
<reference evidence="6" key="1">
    <citation type="submission" date="2023-01" db="EMBL/GenBank/DDBJ databases">
        <authorList>
            <person name="Piombo E."/>
        </authorList>
    </citation>
    <scope>NUCLEOTIDE SEQUENCE</scope>
</reference>
<evidence type="ECO:0000313" key="6">
    <source>
        <dbReference type="EMBL" id="CAI6068705.1"/>
    </source>
</evidence>
<comment type="subcellular location">
    <subcellularLocation>
        <location evidence="1">Membrane</location>
        <topology evidence="1">Multi-pass membrane protein</topology>
    </subcellularLocation>
</comment>
<sequence length="139" mass="14170">MLLALLLGPLGVDQFYAHHWVLAAFKLLTGGGFGIWAFIDCILWIVGGIYGTPGCPGGYGPRVPHNVISVLLPCVTDGAQADNLGALLAVVQIVPDPDPAYVTGVVCRGGLDSTGAAHAAQDLDGGNWLLNGVHAGSAA</sequence>
<evidence type="ECO:0000256" key="1">
    <source>
        <dbReference type="ARBA" id="ARBA00004141"/>
    </source>
</evidence>
<organism evidence="6 7">
    <name type="scientific">Clonostachys chloroleuca</name>
    <dbReference type="NCBI Taxonomy" id="1926264"/>
    <lineage>
        <taxon>Eukaryota</taxon>
        <taxon>Fungi</taxon>
        <taxon>Dikarya</taxon>
        <taxon>Ascomycota</taxon>
        <taxon>Pezizomycotina</taxon>
        <taxon>Sordariomycetes</taxon>
        <taxon>Hypocreomycetidae</taxon>
        <taxon>Hypocreales</taxon>
        <taxon>Bionectriaceae</taxon>
        <taxon>Clonostachys</taxon>
    </lineage>
</organism>
<feature type="domain" description="TM2" evidence="5">
    <location>
        <begin position="2"/>
        <end position="42"/>
    </location>
</feature>
<gene>
    <name evidence="6" type="ORF">CCHLO57077_00017742</name>
</gene>
<evidence type="ECO:0000256" key="3">
    <source>
        <dbReference type="ARBA" id="ARBA00022989"/>
    </source>
</evidence>
<keyword evidence="7" id="KW-1185">Reference proteome</keyword>
<name>A0AA35LTE6_9HYPO</name>
<proteinExistence type="predicted"/>
<evidence type="ECO:0000256" key="2">
    <source>
        <dbReference type="ARBA" id="ARBA00022692"/>
    </source>
</evidence>
<dbReference type="Proteomes" id="UP001160390">
    <property type="component" value="Unassembled WGS sequence"/>
</dbReference>
<evidence type="ECO:0000259" key="5">
    <source>
        <dbReference type="Pfam" id="PF05154"/>
    </source>
</evidence>
<dbReference type="AlphaFoldDB" id="A0AA35LTE6"/>
<dbReference type="GO" id="GO:0016020">
    <property type="term" value="C:membrane"/>
    <property type="evidence" value="ECO:0007669"/>
    <property type="project" value="UniProtKB-SubCell"/>
</dbReference>
<dbReference type="Pfam" id="PF05154">
    <property type="entry name" value="TM2"/>
    <property type="match status" value="1"/>
</dbReference>
<dbReference type="InterPro" id="IPR007829">
    <property type="entry name" value="TM2"/>
</dbReference>
<protein>
    <recommendedName>
        <fullName evidence="5">TM2 domain-containing protein</fullName>
    </recommendedName>
</protein>
<keyword evidence="2" id="KW-0812">Transmembrane</keyword>
<comment type="caution">
    <text evidence="6">The sequence shown here is derived from an EMBL/GenBank/DDBJ whole genome shotgun (WGS) entry which is preliminary data.</text>
</comment>
<accession>A0AA35LTE6</accession>
<dbReference type="EMBL" id="CABFNP030000633">
    <property type="protein sequence ID" value="CAI6068705.1"/>
    <property type="molecule type" value="Genomic_DNA"/>
</dbReference>
<keyword evidence="3" id="KW-1133">Transmembrane helix</keyword>
<keyword evidence="4" id="KW-0472">Membrane</keyword>